<dbReference type="AlphaFoldDB" id="A0A2P2NGT0"/>
<sequence length="25" mass="2957">MHHPYICNLHKSCHVVMLSCIFVDE</sequence>
<reference evidence="1" key="1">
    <citation type="submission" date="2018-02" db="EMBL/GenBank/DDBJ databases">
        <title>Rhizophora mucronata_Transcriptome.</title>
        <authorList>
            <person name="Meera S.P."/>
            <person name="Sreeshan A."/>
            <person name="Augustine A."/>
        </authorList>
    </citation>
    <scope>NUCLEOTIDE SEQUENCE</scope>
    <source>
        <tissue evidence="1">Leaf</tissue>
    </source>
</reference>
<name>A0A2P2NGT0_RHIMU</name>
<accession>A0A2P2NGT0</accession>
<proteinExistence type="predicted"/>
<organism evidence="1">
    <name type="scientific">Rhizophora mucronata</name>
    <name type="common">Asiatic mangrove</name>
    <dbReference type="NCBI Taxonomy" id="61149"/>
    <lineage>
        <taxon>Eukaryota</taxon>
        <taxon>Viridiplantae</taxon>
        <taxon>Streptophyta</taxon>
        <taxon>Embryophyta</taxon>
        <taxon>Tracheophyta</taxon>
        <taxon>Spermatophyta</taxon>
        <taxon>Magnoliopsida</taxon>
        <taxon>eudicotyledons</taxon>
        <taxon>Gunneridae</taxon>
        <taxon>Pentapetalae</taxon>
        <taxon>rosids</taxon>
        <taxon>fabids</taxon>
        <taxon>Malpighiales</taxon>
        <taxon>Rhizophoraceae</taxon>
        <taxon>Rhizophora</taxon>
    </lineage>
</organism>
<dbReference type="EMBL" id="GGEC01061197">
    <property type="protein sequence ID" value="MBX41681.1"/>
    <property type="molecule type" value="Transcribed_RNA"/>
</dbReference>
<evidence type="ECO:0000313" key="1">
    <source>
        <dbReference type="EMBL" id="MBX41681.1"/>
    </source>
</evidence>
<protein>
    <submittedName>
        <fullName evidence="1">Uncharacterized protein</fullName>
    </submittedName>
</protein>